<dbReference type="EMBL" id="QXGH01000021">
    <property type="protein sequence ID" value="RHW25836.1"/>
    <property type="molecule type" value="Genomic_DNA"/>
</dbReference>
<gene>
    <name evidence="1" type="ORF">D0Z08_17525</name>
</gene>
<reference evidence="1 2" key="1">
    <citation type="submission" date="2018-09" db="EMBL/GenBank/DDBJ databases">
        <title>Genome sequencing of Nocardioides immobilis CCTCC AB 2017083 for comparison to Nocardioides silvaticus.</title>
        <authorList>
            <person name="Li C."/>
            <person name="Wang G."/>
        </authorList>
    </citation>
    <scope>NUCLEOTIDE SEQUENCE [LARGE SCALE GENOMIC DNA]</scope>
    <source>
        <strain evidence="1 2">CCTCC AB 2017083</strain>
    </source>
</reference>
<evidence type="ECO:0000313" key="2">
    <source>
        <dbReference type="Proteomes" id="UP000283644"/>
    </source>
</evidence>
<evidence type="ECO:0000313" key="1">
    <source>
        <dbReference type="EMBL" id="RHW25836.1"/>
    </source>
</evidence>
<comment type="caution">
    <text evidence="1">The sequence shown here is derived from an EMBL/GenBank/DDBJ whole genome shotgun (WGS) entry which is preliminary data.</text>
</comment>
<sequence length="144" mass="16072">MKFDGPIGLMLKRHNQYAKRGRSRPAAQACFSMSLSGAVTDVMTGIRWGLDSGKPTALSPKSIELVERRSEWLAVSPSATTPLSAHVQHVSRDFRSQIPTGDELPRVQKKALKKRLKSDLESYVEALVIAERRHGTNYLGRRTK</sequence>
<accession>A0A417XZR3</accession>
<protein>
    <submittedName>
        <fullName evidence="1">Uncharacterized protein</fullName>
    </submittedName>
</protein>
<dbReference type="Proteomes" id="UP000283644">
    <property type="component" value="Unassembled WGS sequence"/>
</dbReference>
<proteinExistence type="predicted"/>
<dbReference type="AlphaFoldDB" id="A0A417XZR3"/>
<organism evidence="1 2">
    <name type="scientific">Nocardioides immobilis</name>
    <dbReference type="NCBI Taxonomy" id="2049295"/>
    <lineage>
        <taxon>Bacteria</taxon>
        <taxon>Bacillati</taxon>
        <taxon>Actinomycetota</taxon>
        <taxon>Actinomycetes</taxon>
        <taxon>Propionibacteriales</taxon>
        <taxon>Nocardioidaceae</taxon>
        <taxon>Nocardioides</taxon>
    </lineage>
</organism>
<dbReference type="RefSeq" id="WP_118926538.1">
    <property type="nucleotide sequence ID" value="NZ_QXGH01000021.1"/>
</dbReference>
<name>A0A417XZR3_9ACTN</name>
<keyword evidence="2" id="KW-1185">Reference proteome</keyword>